<gene>
    <name evidence="1" type="ORF">FVE85_6514</name>
</gene>
<evidence type="ECO:0000313" key="1">
    <source>
        <dbReference type="EMBL" id="KAA8498929.1"/>
    </source>
</evidence>
<organism evidence="1 2">
    <name type="scientific">Porphyridium purpureum</name>
    <name type="common">Red alga</name>
    <name type="synonym">Porphyridium cruentum</name>
    <dbReference type="NCBI Taxonomy" id="35688"/>
    <lineage>
        <taxon>Eukaryota</taxon>
        <taxon>Rhodophyta</taxon>
        <taxon>Bangiophyceae</taxon>
        <taxon>Porphyridiales</taxon>
        <taxon>Porphyridiaceae</taxon>
        <taxon>Porphyridium</taxon>
    </lineage>
</organism>
<sequence>MSEHRSIQSDKHASTMETRRARAYDAAAFMPGGVSAPRQFRIHLPQDRKESVLASLRSPARAQHARLLRARCLGFRPQKSRMRMAAGGGDEDQAKCVDVIEDAFLTACMPGNKPYVDALKEFIAAVLQAYQAGFGLNPILFELQSRQGSSKRRLQPDELEFRTVWITIVYKTLRHMNVPRDTSVSQEIVGLPDSFDTFVASVYKAVKNGYDLKRIQLEQSMANPNGQSRNDFESAVLLQSTRIVFYTIELAQ</sequence>
<dbReference type="EMBL" id="VRMN01000001">
    <property type="protein sequence ID" value="KAA8498929.1"/>
    <property type="molecule type" value="Genomic_DNA"/>
</dbReference>
<keyword evidence="2" id="KW-1185">Reference proteome</keyword>
<dbReference type="OMA" id="LENANWP"/>
<dbReference type="OrthoDB" id="5177at2759"/>
<proteinExistence type="predicted"/>
<dbReference type="AlphaFoldDB" id="A0A5J4Z4K5"/>
<comment type="caution">
    <text evidence="1">The sequence shown here is derived from an EMBL/GenBank/DDBJ whole genome shotgun (WGS) entry which is preliminary data.</text>
</comment>
<dbReference type="Proteomes" id="UP000324585">
    <property type="component" value="Unassembled WGS sequence"/>
</dbReference>
<reference evidence="2" key="1">
    <citation type="journal article" date="2019" name="Nat. Commun.">
        <title>Expansion of phycobilisome linker gene families in mesophilic red algae.</title>
        <authorList>
            <person name="Lee J."/>
            <person name="Kim D."/>
            <person name="Bhattacharya D."/>
            <person name="Yoon H.S."/>
        </authorList>
    </citation>
    <scope>NUCLEOTIDE SEQUENCE [LARGE SCALE GENOMIC DNA]</scope>
    <source>
        <strain evidence="2">CCMP 1328</strain>
    </source>
</reference>
<name>A0A5J4Z4K5_PORPP</name>
<protein>
    <submittedName>
        <fullName evidence="1">Uncharacterized protein</fullName>
    </submittedName>
</protein>
<evidence type="ECO:0000313" key="2">
    <source>
        <dbReference type="Proteomes" id="UP000324585"/>
    </source>
</evidence>
<accession>A0A5J4Z4K5</accession>